<dbReference type="Gene3D" id="1.20.58.1480">
    <property type="match status" value="1"/>
</dbReference>
<evidence type="ECO:0000256" key="2">
    <source>
        <dbReference type="ARBA" id="ARBA00022490"/>
    </source>
</evidence>
<dbReference type="Gene3D" id="3.40.50.300">
    <property type="entry name" value="P-loop containing nucleotide triphosphate hydrolases"/>
    <property type="match status" value="1"/>
</dbReference>
<dbReference type="GO" id="GO:0043565">
    <property type="term" value="F:sequence-specific DNA binding"/>
    <property type="evidence" value="ECO:0007669"/>
    <property type="project" value="UniProtKB-UniRule"/>
</dbReference>
<keyword evidence="6 10" id="KW-0720">Serine protease</keyword>
<comment type="similarity">
    <text evidence="10 11 14 15">Belongs to the peptidase S16 family.</text>
</comment>
<dbReference type="EC" id="3.4.21.53" evidence="10 11"/>
<evidence type="ECO:0000259" key="17">
    <source>
        <dbReference type="PROSITE" id="PS51787"/>
    </source>
</evidence>
<keyword evidence="2 10" id="KW-0963">Cytoplasm</keyword>
<evidence type="ECO:0000256" key="5">
    <source>
        <dbReference type="ARBA" id="ARBA00022801"/>
    </source>
</evidence>
<evidence type="ECO:0000256" key="13">
    <source>
        <dbReference type="PIRSR" id="PIRSR001174-2"/>
    </source>
</evidence>
<dbReference type="SUPFAM" id="SSF52540">
    <property type="entry name" value="P-loop containing nucleoside triphosphate hydrolases"/>
    <property type="match status" value="1"/>
</dbReference>
<dbReference type="InterPro" id="IPR027417">
    <property type="entry name" value="P-loop_NTPase"/>
</dbReference>
<dbReference type="GO" id="GO:0004176">
    <property type="term" value="F:ATP-dependent peptidase activity"/>
    <property type="evidence" value="ECO:0007669"/>
    <property type="project" value="UniProtKB-UniRule"/>
</dbReference>
<evidence type="ECO:0000313" key="18">
    <source>
        <dbReference type="EMBL" id="AKO53698.1"/>
    </source>
</evidence>
<comment type="subcellular location">
    <subcellularLocation>
        <location evidence="1 10 11">Cytoplasm</location>
    </subcellularLocation>
</comment>
<evidence type="ECO:0000256" key="7">
    <source>
        <dbReference type="ARBA" id="ARBA00022840"/>
    </source>
</evidence>
<dbReference type="PROSITE" id="PS51787">
    <property type="entry name" value="LON_N"/>
    <property type="match status" value="1"/>
</dbReference>
<feature type="domain" description="Lon N-terminal" evidence="17">
    <location>
        <begin position="41"/>
        <end position="238"/>
    </location>
</feature>
<keyword evidence="8 10" id="KW-0346">Stress response</keyword>
<evidence type="ECO:0000256" key="1">
    <source>
        <dbReference type="ARBA" id="ARBA00004496"/>
    </source>
</evidence>
<sequence>MTDDNSNDSLEQLEEDITEYIGKDEHSKDLALSEQTLPKRLYLLPVSNRPFFPAQVQPVVVNQNPWHETLKKVRETDHGMLGICYVDNEASEKGVPDSKDLATMGCAVRVHHAQQKDGKVQFIAQGLQRFRIVRWLRRRPPYLVEVEYPQEPTEDLDETKAYTMAVISAIKELLRTNPLYGEEVKQYLTRFGPEDSSPLTDFGASMTSEPGAKLQEVLDTVPLLQRMDKVLLLMRKELEVAKLQSEISAEVNQKVQKHQREFFLKEQLKVIQRELGMSKDDKTADAERFEGRMAELDPPKAVRERFDEELQKLRILEQGSPEYGVTRNYLDWITQVPWGQHSQDHFDLAEARHILDKDHDGLGDVKDRIIEFLAEGSFKKEVSGTILLLVGPPGVGKTSIGHSVADALGRKFYRFSVGGMRDEAEIKGHRRTYIGAMPGKFVQALKDTKVANPVIMLDEIDKIGASYQGDPASALLETLDPEQNREFLDHYLDVRMDLSKVLFICTANQLDTIPRPLLDRMDVIRLSGYIAEEKLAIAKHHLLPKLLKRAGLLKKQMNISDAAIKQVIEGYAREAGVRGLEKMLHKIIRKGIVKLLENPDLPIRVGIADVQEYLGQPVFRKEKSMKGIGVVTGLAWTSMGGATLSIEASRIHSSQRGFKLTGQLGDVMRESAEIAYSFVASNLKRYKGDPVFFDKSLVHLHVPEGATPKDGPSAGVTMATALLSIARREAPQQNIAMTGELTLTGQVLPVGGIREKVIAARRQKINQLILPEANRGDYDELPGYLKEGIAVSFAKHYSDVFQVCFGQQPKKGAVMH</sequence>
<evidence type="ECO:0000256" key="15">
    <source>
        <dbReference type="RuleBase" id="RU000591"/>
    </source>
</evidence>
<comment type="subunit">
    <text evidence="10 11">Homohexamer. Organized in a ring with a central cavity.</text>
</comment>
<dbReference type="NCBIfam" id="TIGR00763">
    <property type="entry name" value="lon"/>
    <property type="match status" value="1"/>
</dbReference>
<name>A0A0H4I7I7_9GAMM</name>
<dbReference type="HAMAP" id="MF_01973">
    <property type="entry name" value="lon_bact"/>
    <property type="match status" value="1"/>
</dbReference>
<organism evidence="18 19">
    <name type="scientific">Marinobacter psychrophilus</name>
    <dbReference type="NCBI Taxonomy" id="330734"/>
    <lineage>
        <taxon>Bacteria</taxon>
        <taxon>Pseudomonadati</taxon>
        <taxon>Pseudomonadota</taxon>
        <taxon>Gammaproteobacteria</taxon>
        <taxon>Pseudomonadales</taxon>
        <taxon>Marinobacteraceae</taxon>
        <taxon>Marinobacter</taxon>
    </lineage>
</organism>
<dbReference type="SMART" id="SM00382">
    <property type="entry name" value="AAA"/>
    <property type="match status" value="1"/>
</dbReference>
<dbReference type="FunFam" id="3.30.230.10:FF:000015">
    <property type="entry name" value="Lon protease homolog, mitochondrial"/>
    <property type="match status" value="1"/>
</dbReference>
<dbReference type="PATRIC" id="fig|330734.3.peg.3310"/>
<dbReference type="SUPFAM" id="SSF88697">
    <property type="entry name" value="PUA domain-like"/>
    <property type="match status" value="1"/>
</dbReference>
<keyword evidence="3 10" id="KW-0645">Protease</keyword>
<dbReference type="InterPro" id="IPR046336">
    <property type="entry name" value="Lon_prtase_N_sf"/>
</dbReference>
<gene>
    <name evidence="10" type="primary">lon</name>
    <name evidence="18" type="ORF">ABA45_15725</name>
</gene>
<dbReference type="RefSeq" id="WP_048387713.1">
    <property type="nucleotide sequence ID" value="NZ_CP011494.1"/>
</dbReference>
<accession>A0A0H4I7I7</accession>
<dbReference type="InterPro" id="IPR054594">
    <property type="entry name" value="Lon_lid"/>
</dbReference>
<dbReference type="PRINTS" id="PR00830">
    <property type="entry name" value="ENDOLAPTASE"/>
</dbReference>
<dbReference type="Gene3D" id="1.10.8.60">
    <property type="match status" value="1"/>
</dbReference>
<dbReference type="GO" id="GO:0006515">
    <property type="term" value="P:protein quality control for misfolded or incompletely synthesized proteins"/>
    <property type="evidence" value="ECO:0007669"/>
    <property type="project" value="UniProtKB-UniRule"/>
</dbReference>
<dbReference type="InterPro" id="IPR008269">
    <property type="entry name" value="Lon_proteolytic"/>
</dbReference>
<dbReference type="GO" id="GO:0005524">
    <property type="term" value="F:ATP binding"/>
    <property type="evidence" value="ECO:0007669"/>
    <property type="project" value="UniProtKB-UniRule"/>
</dbReference>
<reference evidence="18 19" key="1">
    <citation type="submission" date="2015-05" db="EMBL/GenBank/DDBJ databases">
        <title>Complete genome of Marinobacter psychrophilus strain 20041T isolated from sea-ice of the Canadian Basin.</title>
        <authorList>
            <person name="Song L."/>
            <person name="Ren L."/>
            <person name="Yu Y."/>
            <person name="Wang X."/>
        </authorList>
    </citation>
    <scope>NUCLEOTIDE SEQUENCE [LARGE SCALE GENOMIC DNA]</scope>
    <source>
        <strain evidence="18 19">20041</strain>
    </source>
</reference>
<dbReference type="Pfam" id="PF02190">
    <property type="entry name" value="LON_substr_bdg"/>
    <property type="match status" value="1"/>
</dbReference>
<evidence type="ECO:0000256" key="10">
    <source>
        <dbReference type="HAMAP-Rule" id="MF_01973"/>
    </source>
</evidence>
<dbReference type="InterPro" id="IPR008268">
    <property type="entry name" value="Peptidase_S16_AS"/>
</dbReference>
<evidence type="ECO:0000256" key="12">
    <source>
        <dbReference type="PIRSR" id="PIRSR001174-1"/>
    </source>
</evidence>
<dbReference type="PANTHER" id="PTHR43718">
    <property type="entry name" value="LON PROTEASE"/>
    <property type="match status" value="1"/>
</dbReference>
<evidence type="ECO:0000256" key="11">
    <source>
        <dbReference type="PIRNR" id="PIRNR001174"/>
    </source>
</evidence>
<dbReference type="PANTHER" id="PTHR43718:SF2">
    <property type="entry name" value="LON PROTEASE HOMOLOG, MITOCHONDRIAL"/>
    <property type="match status" value="1"/>
</dbReference>
<feature type="domain" description="Lon proteolytic" evidence="16">
    <location>
        <begin position="625"/>
        <end position="807"/>
    </location>
</feature>
<dbReference type="Proteomes" id="UP000036406">
    <property type="component" value="Chromosome"/>
</dbReference>
<feature type="active site" evidence="10 12">
    <location>
        <position position="756"/>
    </location>
</feature>
<keyword evidence="5 10" id="KW-0378">Hydrolase</keyword>
<evidence type="ECO:0000256" key="8">
    <source>
        <dbReference type="ARBA" id="ARBA00023016"/>
    </source>
</evidence>
<evidence type="ECO:0000256" key="3">
    <source>
        <dbReference type="ARBA" id="ARBA00022670"/>
    </source>
</evidence>
<dbReference type="STRING" id="330734.ABA45_15725"/>
<protein>
    <recommendedName>
        <fullName evidence="10 11">Lon protease</fullName>
        <ecNumber evidence="10 11">3.4.21.53</ecNumber>
    </recommendedName>
    <alternativeName>
        <fullName evidence="10">ATP-dependent protease La</fullName>
    </alternativeName>
</protein>
<dbReference type="GO" id="GO:0004252">
    <property type="term" value="F:serine-type endopeptidase activity"/>
    <property type="evidence" value="ECO:0007669"/>
    <property type="project" value="UniProtKB-UniRule"/>
</dbReference>
<dbReference type="SUPFAM" id="SSF54211">
    <property type="entry name" value="Ribosomal protein S5 domain 2-like"/>
    <property type="match status" value="1"/>
</dbReference>
<dbReference type="InterPro" id="IPR004815">
    <property type="entry name" value="Lon_bac/euk-typ"/>
</dbReference>
<dbReference type="SMART" id="SM00464">
    <property type="entry name" value="LON"/>
    <property type="match status" value="1"/>
</dbReference>
<feature type="active site" evidence="10 12">
    <location>
        <position position="713"/>
    </location>
</feature>
<dbReference type="FunFam" id="1.20.5.5270:FF:000001">
    <property type="entry name" value="Lon protease homolog, mitochondrial"/>
    <property type="match status" value="1"/>
</dbReference>
<comment type="catalytic activity">
    <reaction evidence="9 10 11 14">
        <text>Hydrolysis of proteins in presence of ATP.</text>
        <dbReference type="EC" id="3.4.21.53"/>
    </reaction>
</comment>
<dbReference type="InterPro" id="IPR015947">
    <property type="entry name" value="PUA-like_sf"/>
</dbReference>
<dbReference type="Gene3D" id="3.30.230.10">
    <property type="match status" value="1"/>
</dbReference>
<proteinExistence type="evidence at transcript level"/>
<keyword evidence="4 10" id="KW-0547">Nucleotide-binding</keyword>
<evidence type="ECO:0000256" key="14">
    <source>
        <dbReference type="PROSITE-ProRule" id="PRU01122"/>
    </source>
</evidence>
<dbReference type="Gene3D" id="2.30.130.40">
    <property type="entry name" value="LON domain-like"/>
    <property type="match status" value="1"/>
</dbReference>
<keyword evidence="7 10" id="KW-0067">ATP-binding</keyword>
<dbReference type="PIRSF" id="PIRSF001174">
    <property type="entry name" value="Lon_proteas"/>
    <property type="match status" value="1"/>
</dbReference>
<dbReference type="InterPro" id="IPR003111">
    <property type="entry name" value="Lon_prtase_N"/>
</dbReference>
<dbReference type="GO" id="GO:0005737">
    <property type="term" value="C:cytoplasm"/>
    <property type="evidence" value="ECO:0007669"/>
    <property type="project" value="UniProtKB-SubCell"/>
</dbReference>
<dbReference type="GO" id="GO:0034605">
    <property type="term" value="P:cellular response to heat"/>
    <property type="evidence" value="ECO:0007669"/>
    <property type="project" value="UniProtKB-UniRule"/>
</dbReference>
<dbReference type="PROSITE" id="PS51786">
    <property type="entry name" value="LON_PROTEOLYTIC"/>
    <property type="match status" value="1"/>
</dbReference>
<feature type="binding site" evidence="10 13">
    <location>
        <begin position="391"/>
        <end position="398"/>
    </location>
    <ligand>
        <name>ATP</name>
        <dbReference type="ChEBI" id="CHEBI:30616"/>
    </ligand>
</feature>
<dbReference type="InterPro" id="IPR027543">
    <property type="entry name" value="Lon_bac"/>
</dbReference>
<keyword evidence="19" id="KW-1185">Reference proteome</keyword>
<evidence type="ECO:0000313" key="19">
    <source>
        <dbReference type="Proteomes" id="UP000036406"/>
    </source>
</evidence>
<evidence type="ECO:0000256" key="4">
    <source>
        <dbReference type="ARBA" id="ARBA00022741"/>
    </source>
</evidence>
<dbReference type="InterPro" id="IPR014721">
    <property type="entry name" value="Ribsml_uS5_D2-typ_fold_subgr"/>
</dbReference>
<dbReference type="PROSITE" id="PS01046">
    <property type="entry name" value="LON_SER"/>
    <property type="match status" value="1"/>
</dbReference>
<dbReference type="Gene3D" id="1.20.5.5270">
    <property type="match status" value="1"/>
</dbReference>
<dbReference type="InterPro" id="IPR020568">
    <property type="entry name" value="Ribosomal_Su5_D2-typ_SF"/>
</dbReference>
<evidence type="ECO:0000256" key="9">
    <source>
        <dbReference type="ARBA" id="ARBA00050665"/>
    </source>
</evidence>
<dbReference type="EMBL" id="CP011494">
    <property type="protein sequence ID" value="AKO53698.1"/>
    <property type="molecule type" value="Genomic_DNA"/>
</dbReference>
<dbReference type="AlphaFoldDB" id="A0A0H4I7I7"/>
<dbReference type="Pfam" id="PF22667">
    <property type="entry name" value="Lon_lid"/>
    <property type="match status" value="1"/>
</dbReference>
<dbReference type="CDD" id="cd19500">
    <property type="entry name" value="RecA-like_Lon"/>
    <property type="match status" value="1"/>
</dbReference>
<dbReference type="InterPro" id="IPR027065">
    <property type="entry name" value="Lon_Prtase"/>
</dbReference>
<evidence type="ECO:0000259" key="16">
    <source>
        <dbReference type="PROSITE" id="PS51786"/>
    </source>
</evidence>
<evidence type="ECO:0000256" key="6">
    <source>
        <dbReference type="ARBA" id="ARBA00022825"/>
    </source>
</evidence>
<dbReference type="GO" id="GO:0016887">
    <property type="term" value="F:ATP hydrolysis activity"/>
    <property type="evidence" value="ECO:0007669"/>
    <property type="project" value="UniProtKB-UniRule"/>
</dbReference>
<dbReference type="Pfam" id="PF05362">
    <property type="entry name" value="Lon_C"/>
    <property type="match status" value="1"/>
</dbReference>
<comment type="induction">
    <text evidence="10">By heat shock.</text>
</comment>
<comment type="function">
    <text evidence="10">ATP-dependent serine protease that mediates the selective degradation of mutant and abnormal proteins as well as certain short-lived regulatory proteins. Required for cellular homeostasis and for survival from DNA damage and developmental changes induced by stress. Degrades polypeptides processively to yield small peptide fragments that are 5 to 10 amino acids long. Binds to DNA in a double-stranded, site-specific manner.</text>
</comment>
<dbReference type="KEGG" id="mpq:ABA45_15725"/>
<dbReference type="InterPro" id="IPR003593">
    <property type="entry name" value="AAA+_ATPase"/>
</dbReference>
<dbReference type="FunFam" id="3.40.50.300:FF:000021">
    <property type="entry name" value="Lon protease homolog"/>
    <property type="match status" value="1"/>
</dbReference>
<dbReference type="InterPro" id="IPR003959">
    <property type="entry name" value="ATPase_AAA_core"/>
</dbReference>
<dbReference type="Pfam" id="PF00004">
    <property type="entry name" value="AAA"/>
    <property type="match status" value="1"/>
</dbReference>